<evidence type="ECO:0000313" key="2">
    <source>
        <dbReference type="Ensembl" id="ENSMCSP00000011227.1"/>
    </source>
</evidence>
<feature type="transmembrane region" description="Helical" evidence="1">
    <location>
        <begin position="79"/>
        <end position="97"/>
    </location>
</feature>
<feature type="transmembrane region" description="Helical" evidence="1">
    <location>
        <begin position="38"/>
        <end position="59"/>
    </location>
</feature>
<dbReference type="AlphaFoldDB" id="A0A8C5X536"/>
<accession>A0A8C5X536</accession>
<keyword evidence="1" id="KW-0472">Membrane</keyword>
<reference evidence="2" key="2">
    <citation type="submission" date="2025-09" db="UniProtKB">
        <authorList>
            <consortium name="Ensembl"/>
        </authorList>
    </citation>
    <scope>IDENTIFICATION</scope>
</reference>
<keyword evidence="1" id="KW-0812">Transmembrane</keyword>
<name>A0A8C5X536_9PASS</name>
<feature type="transmembrane region" description="Helical" evidence="1">
    <location>
        <begin position="6"/>
        <end position="26"/>
    </location>
</feature>
<organism evidence="2 3">
    <name type="scientific">Malurus cyaneus samueli</name>
    <dbReference type="NCBI Taxonomy" id="2593467"/>
    <lineage>
        <taxon>Eukaryota</taxon>
        <taxon>Metazoa</taxon>
        <taxon>Chordata</taxon>
        <taxon>Craniata</taxon>
        <taxon>Vertebrata</taxon>
        <taxon>Euteleostomi</taxon>
        <taxon>Archelosauria</taxon>
        <taxon>Archosauria</taxon>
        <taxon>Dinosauria</taxon>
        <taxon>Saurischia</taxon>
        <taxon>Theropoda</taxon>
        <taxon>Coelurosauria</taxon>
        <taxon>Aves</taxon>
        <taxon>Neognathae</taxon>
        <taxon>Neoaves</taxon>
        <taxon>Telluraves</taxon>
        <taxon>Australaves</taxon>
        <taxon>Passeriformes</taxon>
        <taxon>Meliphagoidea</taxon>
        <taxon>Maluridae</taxon>
        <taxon>Malurus</taxon>
    </lineage>
</organism>
<evidence type="ECO:0000313" key="3">
    <source>
        <dbReference type="Proteomes" id="UP000694560"/>
    </source>
</evidence>
<sequence>FLLFFFSAMVGILAVLEHLAVLEYYLAALEYLAVLEYYLAVLQYLAALEYYLAVLEYYLAEYYLAALEYYFGLDVPKKVWGFFFVFWVFFFPAFCNVRAP</sequence>
<keyword evidence="1" id="KW-1133">Transmembrane helix</keyword>
<evidence type="ECO:0000256" key="1">
    <source>
        <dbReference type="SAM" id="Phobius"/>
    </source>
</evidence>
<proteinExistence type="predicted"/>
<keyword evidence="3" id="KW-1185">Reference proteome</keyword>
<reference evidence="2" key="1">
    <citation type="submission" date="2025-08" db="UniProtKB">
        <authorList>
            <consortium name="Ensembl"/>
        </authorList>
    </citation>
    <scope>IDENTIFICATION</scope>
</reference>
<dbReference type="Ensembl" id="ENSMCST00000011521.1">
    <property type="protein sequence ID" value="ENSMCSP00000011227.1"/>
    <property type="gene ID" value="ENSMCSG00000007956.1"/>
</dbReference>
<dbReference type="Proteomes" id="UP000694560">
    <property type="component" value="Unplaced"/>
</dbReference>
<protein>
    <submittedName>
        <fullName evidence="2">Uncharacterized protein</fullName>
    </submittedName>
</protein>